<dbReference type="InterPro" id="IPR038003">
    <property type="entry name" value="A2-macroglobuin_RAP"/>
</dbReference>
<evidence type="ECO:0000313" key="4">
    <source>
        <dbReference type="EMBL" id="KAK3091581.1"/>
    </source>
</evidence>
<feature type="domain" description="Alpha-2-macroglobulin receptor-associated protein" evidence="2">
    <location>
        <begin position="1"/>
        <end position="59"/>
    </location>
</feature>
<dbReference type="AlphaFoldDB" id="A0AA88Y0F6"/>
<organism evidence="4 5">
    <name type="scientific">Pinctada imbricata</name>
    <name type="common">Atlantic pearl-oyster</name>
    <name type="synonym">Pinctada martensii</name>
    <dbReference type="NCBI Taxonomy" id="66713"/>
    <lineage>
        <taxon>Eukaryota</taxon>
        <taxon>Metazoa</taxon>
        <taxon>Spiralia</taxon>
        <taxon>Lophotrochozoa</taxon>
        <taxon>Mollusca</taxon>
        <taxon>Bivalvia</taxon>
        <taxon>Autobranchia</taxon>
        <taxon>Pteriomorphia</taxon>
        <taxon>Pterioida</taxon>
        <taxon>Pterioidea</taxon>
        <taxon>Pteriidae</taxon>
        <taxon>Pinctada</taxon>
    </lineage>
</organism>
<dbReference type="EMBL" id="VSWD01000010">
    <property type="protein sequence ID" value="KAK3091581.1"/>
    <property type="molecule type" value="Genomic_DNA"/>
</dbReference>
<feature type="non-terminal residue" evidence="4">
    <location>
        <position position="1"/>
    </location>
</feature>
<feature type="domain" description="Alpha-2-macroglobulin RAP C-terminal" evidence="3">
    <location>
        <begin position="80"/>
        <end position="282"/>
    </location>
</feature>
<evidence type="ECO:0000259" key="3">
    <source>
        <dbReference type="Pfam" id="PF06401"/>
    </source>
</evidence>
<dbReference type="PANTHER" id="PTHR16560:SF2">
    <property type="entry name" value="ALPHA-2-MACROGLOBULIN RECEPTOR-ASSOCIATED PROTEIN"/>
    <property type="match status" value="1"/>
</dbReference>
<dbReference type="InterPro" id="IPR037999">
    <property type="entry name" value="RAP_D3"/>
</dbReference>
<reference evidence="4" key="1">
    <citation type="submission" date="2019-08" db="EMBL/GenBank/DDBJ databases">
        <title>The improved chromosome-level genome for the pearl oyster Pinctada fucata martensii using PacBio sequencing and Hi-C.</title>
        <authorList>
            <person name="Zheng Z."/>
        </authorList>
    </citation>
    <scope>NUCLEOTIDE SEQUENCE</scope>
    <source>
        <strain evidence="4">ZZ-2019</strain>
        <tissue evidence="4">Adductor muscle</tissue>
    </source>
</reference>
<dbReference type="GO" id="GO:0008201">
    <property type="term" value="F:heparin binding"/>
    <property type="evidence" value="ECO:0007669"/>
    <property type="project" value="InterPro"/>
</dbReference>
<dbReference type="CDD" id="cd14808">
    <property type="entry name" value="RAP_D3"/>
    <property type="match status" value="1"/>
</dbReference>
<gene>
    <name evidence="4" type="ORF">FSP39_020942</name>
</gene>
<dbReference type="Pfam" id="PF06401">
    <property type="entry name" value="Alpha-2-MRAP_C"/>
    <property type="match status" value="1"/>
</dbReference>
<dbReference type="PANTHER" id="PTHR16560">
    <property type="entry name" value="ALPHA-2-MACROGLOBULIN RECEPTOR-ASSOCIATED PROTEIN"/>
    <property type="match status" value="1"/>
</dbReference>
<sequence length="282" mass="33722">KLSGPKLADLYADLTVQDKVERQLKKLKAEDLDKDGLKEAEVRQRMLELVHKYGLQDYISMPHFDGRSNDIPEDSHTDMIRDKKLKKLWKSAEYAGFSEKELEELKEEFWHQQMKIDEYNTLRDDIISMGELNDNAIEPGKDFMRSRKEKKMDLKVKEKQLKESYDKLETLAKASSYDNLEFKDPRVYELWALAKRAKMSEEELESFKSELKHFEHRLGKHDFYQEQLKVSEDAMIYSDKNLQIPDKHLQLEQKARDYERKVQKYHTDLRYRIDKALQHSEL</sequence>
<feature type="coiled-coil region" evidence="1">
    <location>
        <begin position="151"/>
        <end position="217"/>
    </location>
</feature>
<dbReference type="InterPro" id="IPR036744">
    <property type="entry name" value="RAP_sf"/>
</dbReference>
<keyword evidence="5" id="KW-1185">Reference proteome</keyword>
<evidence type="ECO:0000259" key="2">
    <source>
        <dbReference type="Pfam" id="PF06400"/>
    </source>
</evidence>
<dbReference type="InterPro" id="IPR009066">
    <property type="entry name" value="MG_RAP_rcpt_1"/>
</dbReference>
<keyword evidence="1" id="KW-0175">Coiled coil</keyword>
<dbReference type="SUPFAM" id="SSF47045">
    <property type="entry name" value="RAP domain-like"/>
    <property type="match status" value="3"/>
</dbReference>
<proteinExistence type="predicted"/>
<accession>A0AA88Y0F6</accession>
<name>A0AA88Y0F6_PINIB</name>
<dbReference type="InterPro" id="IPR010483">
    <property type="entry name" value="Alpha_2_MRAP_C"/>
</dbReference>
<comment type="caution">
    <text evidence="4">The sequence shown here is derived from an EMBL/GenBank/DDBJ whole genome shotgun (WGS) entry which is preliminary data.</text>
</comment>
<evidence type="ECO:0000256" key="1">
    <source>
        <dbReference type="SAM" id="Coils"/>
    </source>
</evidence>
<evidence type="ECO:0008006" key="6">
    <source>
        <dbReference type="Google" id="ProtNLM"/>
    </source>
</evidence>
<dbReference type="Proteomes" id="UP001186944">
    <property type="component" value="Unassembled WGS sequence"/>
</dbReference>
<dbReference type="Gene3D" id="1.20.81.10">
    <property type="entry name" value="RAP domain"/>
    <property type="match status" value="3"/>
</dbReference>
<dbReference type="GO" id="GO:0048259">
    <property type="term" value="P:regulation of receptor-mediated endocytosis"/>
    <property type="evidence" value="ECO:0007669"/>
    <property type="project" value="TreeGrafter"/>
</dbReference>
<dbReference type="Pfam" id="PF06400">
    <property type="entry name" value="Alpha-2-MRAP_N"/>
    <property type="match status" value="1"/>
</dbReference>
<dbReference type="GO" id="GO:0050750">
    <property type="term" value="F:low-density lipoprotein particle receptor binding"/>
    <property type="evidence" value="ECO:0007669"/>
    <property type="project" value="InterPro"/>
</dbReference>
<dbReference type="GO" id="GO:0005783">
    <property type="term" value="C:endoplasmic reticulum"/>
    <property type="evidence" value="ECO:0007669"/>
    <property type="project" value="InterPro"/>
</dbReference>
<protein>
    <recommendedName>
        <fullName evidence="6">Alpha-2-macroglobulin receptor-associated protein</fullName>
    </recommendedName>
</protein>
<dbReference type="GO" id="GO:0048019">
    <property type="term" value="F:receptor antagonist activity"/>
    <property type="evidence" value="ECO:0007669"/>
    <property type="project" value="InterPro"/>
</dbReference>
<evidence type="ECO:0000313" key="5">
    <source>
        <dbReference type="Proteomes" id="UP001186944"/>
    </source>
</evidence>